<keyword evidence="2" id="KW-1185">Reference proteome</keyword>
<evidence type="ECO:0000313" key="2">
    <source>
        <dbReference type="Proteomes" id="UP000230069"/>
    </source>
</evidence>
<proteinExistence type="predicted"/>
<reference evidence="1 2" key="1">
    <citation type="submission" date="2017-09" db="EMBL/GenBank/DDBJ databases">
        <title>WGS assembly of Aquilegia coerulea Goldsmith.</title>
        <authorList>
            <person name="Hodges S."/>
            <person name="Kramer E."/>
            <person name="Nordborg M."/>
            <person name="Tomkins J."/>
            <person name="Borevitz J."/>
            <person name="Derieg N."/>
            <person name="Yan J."/>
            <person name="Mihaltcheva S."/>
            <person name="Hayes R.D."/>
            <person name="Rokhsar D."/>
        </authorList>
    </citation>
    <scope>NUCLEOTIDE SEQUENCE [LARGE SCALE GENOMIC DNA]</scope>
    <source>
        <strain evidence="2">cv. Goldsmith</strain>
    </source>
</reference>
<dbReference type="AlphaFoldDB" id="A0A2G5F6P8"/>
<dbReference type="InParanoid" id="A0A2G5F6P8"/>
<name>A0A2G5F6P8_AQUCA</name>
<dbReference type="Proteomes" id="UP000230069">
    <property type="component" value="Unassembled WGS sequence"/>
</dbReference>
<dbReference type="OrthoDB" id="764584at2759"/>
<evidence type="ECO:0000313" key="1">
    <source>
        <dbReference type="EMBL" id="PIA63673.1"/>
    </source>
</evidence>
<dbReference type="EMBL" id="KZ305019">
    <property type="protein sequence ID" value="PIA63673.1"/>
    <property type="molecule type" value="Genomic_DNA"/>
</dbReference>
<dbReference type="STRING" id="218851.A0A2G5F6P8"/>
<organism evidence="1 2">
    <name type="scientific">Aquilegia coerulea</name>
    <name type="common">Rocky mountain columbine</name>
    <dbReference type="NCBI Taxonomy" id="218851"/>
    <lineage>
        <taxon>Eukaryota</taxon>
        <taxon>Viridiplantae</taxon>
        <taxon>Streptophyta</taxon>
        <taxon>Embryophyta</taxon>
        <taxon>Tracheophyta</taxon>
        <taxon>Spermatophyta</taxon>
        <taxon>Magnoliopsida</taxon>
        <taxon>Ranunculales</taxon>
        <taxon>Ranunculaceae</taxon>
        <taxon>Thalictroideae</taxon>
        <taxon>Aquilegia</taxon>
    </lineage>
</organism>
<dbReference type="PANTHER" id="PTHR33702:SF16">
    <property type="match status" value="1"/>
</dbReference>
<accession>A0A2G5F6P8</accession>
<dbReference type="PANTHER" id="PTHR33702">
    <property type="entry name" value="BNAA09G40010D PROTEIN"/>
    <property type="match status" value="1"/>
</dbReference>
<sequence>MEMSYSTSSNGNFKRYWRRSQYQRLVGAQASRENMRVARLGGKRKRGWNIRIIKKIKLGLKILSPIKLLLKLRTAYIKMMIRLEGKVGALNGDNFFKAKRINQKTEKNSNDSKAAEEFEAKLILEIYKSLTASRELPSSQMK</sequence>
<protein>
    <submittedName>
        <fullName evidence="1">Uncharacterized protein</fullName>
    </submittedName>
</protein>
<gene>
    <name evidence="1" type="ORF">AQUCO_00201192v1</name>
</gene>